<protein>
    <recommendedName>
        <fullName evidence="3">YaeQ family protein</fullName>
    </recommendedName>
</protein>
<evidence type="ECO:0000313" key="2">
    <source>
        <dbReference type="Proteomes" id="UP000076486"/>
    </source>
</evidence>
<reference evidence="1 2" key="1">
    <citation type="submission" date="2013-07" db="EMBL/GenBank/DDBJ databases">
        <title>Comparative Genomic and Metabolomic Analysis of Twelve Strains of Pseudoalteromonas luteoviolacea.</title>
        <authorList>
            <person name="Vynne N.G."/>
            <person name="Mansson M."/>
            <person name="Gram L."/>
        </authorList>
    </citation>
    <scope>NUCLEOTIDE SEQUENCE [LARGE SCALE GENOMIC DNA]</scope>
    <source>
        <strain evidence="1 2">CPMOR-1</strain>
    </source>
</reference>
<evidence type="ECO:0000313" key="1">
    <source>
        <dbReference type="EMBL" id="KZN61985.1"/>
    </source>
</evidence>
<dbReference type="Pfam" id="PF07152">
    <property type="entry name" value="YaeQ"/>
    <property type="match status" value="1"/>
</dbReference>
<organism evidence="1 2">
    <name type="scientific">Pseudoalteromonas luteoviolacea CPMOR-1</name>
    <dbReference type="NCBI Taxonomy" id="1365248"/>
    <lineage>
        <taxon>Bacteria</taxon>
        <taxon>Pseudomonadati</taxon>
        <taxon>Pseudomonadota</taxon>
        <taxon>Gammaproteobacteria</taxon>
        <taxon>Alteromonadales</taxon>
        <taxon>Pseudoalteromonadaceae</taxon>
        <taxon>Pseudoalteromonas</taxon>
    </lineage>
</organism>
<dbReference type="SUPFAM" id="SSF52980">
    <property type="entry name" value="Restriction endonuclease-like"/>
    <property type="match status" value="1"/>
</dbReference>
<gene>
    <name evidence="1" type="ORF">N473_20800</name>
</gene>
<proteinExistence type="predicted"/>
<dbReference type="PATRIC" id="fig|1365248.3.peg.3230"/>
<comment type="caution">
    <text evidence="1">The sequence shown here is derived from an EMBL/GenBank/DDBJ whole genome shotgun (WGS) entry which is preliminary data.</text>
</comment>
<dbReference type="InterPro" id="IPR011335">
    <property type="entry name" value="Restrct_endonuc-II-like"/>
</dbReference>
<evidence type="ECO:0008006" key="3">
    <source>
        <dbReference type="Google" id="ProtNLM"/>
    </source>
</evidence>
<dbReference type="AlphaFoldDB" id="A0A167K1Q2"/>
<sequence>MMLYYHFIFELYLFVPIFKIMKHSQDATMTGPFVFKVRLKIADLFHQANHLETFTAALQKAETLQHFVLKLIAYCALSYKDEVRWLNSREKHHPDVWHELENGEIENALFVELPDLSELQRYTRLYSKIIIFNINNEQWFDELKPHLIAFNNLKIFVIESRFVDELVEALTRSLHWDVIIEDGAISISNGDDYFQSDVVRLS</sequence>
<dbReference type="InterPro" id="IPR038590">
    <property type="entry name" value="YaeQ_sf"/>
</dbReference>
<name>A0A167K1Q2_9GAMM</name>
<dbReference type="EMBL" id="AUYC01000035">
    <property type="protein sequence ID" value="KZN61985.1"/>
    <property type="molecule type" value="Genomic_DNA"/>
</dbReference>
<dbReference type="Proteomes" id="UP000076486">
    <property type="component" value="Unassembled WGS sequence"/>
</dbReference>
<accession>A0A167K1Q2</accession>
<dbReference type="InterPro" id="IPR009822">
    <property type="entry name" value="YaeQ"/>
</dbReference>
<dbReference type="SMART" id="SM01322">
    <property type="entry name" value="YaeQ"/>
    <property type="match status" value="1"/>
</dbReference>
<dbReference type="Gene3D" id="3.10.640.10">
    <property type="entry name" value="Restriction endonuclease-like alpha-beta roll domain"/>
    <property type="match status" value="1"/>
</dbReference>